<organism evidence="1 2">
    <name type="scientific">Colocasia esculenta</name>
    <name type="common">Wild taro</name>
    <name type="synonym">Arum esculentum</name>
    <dbReference type="NCBI Taxonomy" id="4460"/>
    <lineage>
        <taxon>Eukaryota</taxon>
        <taxon>Viridiplantae</taxon>
        <taxon>Streptophyta</taxon>
        <taxon>Embryophyta</taxon>
        <taxon>Tracheophyta</taxon>
        <taxon>Spermatophyta</taxon>
        <taxon>Magnoliopsida</taxon>
        <taxon>Liliopsida</taxon>
        <taxon>Araceae</taxon>
        <taxon>Aroideae</taxon>
        <taxon>Colocasieae</taxon>
        <taxon>Colocasia</taxon>
    </lineage>
</organism>
<evidence type="ECO:0000313" key="2">
    <source>
        <dbReference type="Proteomes" id="UP000652761"/>
    </source>
</evidence>
<accession>A0A843W2L7</accession>
<proteinExistence type="predicted"/>
<dbReference type="EMBL" id="NMUH01003042">
    <property type="protein sequence ID" value="MQM03479.1"/>
    <property type="molecule type" value="Genomic_DNA"/>
</dbReference>
<dbReference type="Proteomes" id="UP000652761">
    <property type="component" value="Unassembled WGS sequence"/>
</dbReference>
<protein>
    <submittedName>
        <fullName evidence="1">Uncharacterized protein</fullName>
    </submittedName>
</protein>
<name>A0A843W2L7_COLES</name>
<evidence type="ECO:0000313" key="1">
    <source>
        <dbReference type="EMBL" id="MQM03479.1"/>
    </source>
</evidence>
<keyword evidence="2" id="KW-1185">Reference proteome</keyword>
<reference evidence="1" key="1">
    <citation type="submission" date="2017-07" db="EMBL/GenBank/DDBJ databases">
        <title>Taro Niue Genome Assembly and Annotation.</title>
        <authorList>
            <person name="Atibalentja N."/>
            <person name="Keating K."/>
            <person name="Fields C.J."/>
        </authorList>
    </citation>
    <scope>NUCLEOTIDE SEQUENCE</scope>
    <source>
        <strain evidence="1">Niue_2</strain>
        <tissue evidence="1">Leaf</tissue>
    </source>
</reference>
<dbReference type="AlphaFoldDB" id="A0A843W2L7"/>
<gene>
    <name evidence="1" type="ORF">Taro_036257</name>
</gene>
<sequence>MRFGGIGPARSGAPNLGFIPKQQREGRVDIFYARWWFRHNSVFWEYANRIKEVESTRLNRTDVPAVLISSSFLCQEFPALAGTALALRRRNMKGQTSAQTERNAYVGALKPLARHQAFIRGGAISCWTADMSLGGDSIWAKFPPWFCTAERIGSIRPHRSESTPARKRDPPGSVVRQGIDRIRLAPARFARPDPLRFAPPQSLLGQSLIKKTYTYKHKIHHPRDLLDGRGEHGYLNTTCP</sequence>
<comment type="caution">
    <text evidence="1">The sequence shown here is derived from an EMBL/GenBank/DDBJ whole genome shotgun (WGS) entry which is preliminary data.</text>
</comment>